<organism evidence="5 6">
    <name type="scientific">Pseudomonas asplenii</name>
    <dbReference type="NCBI Taxonomy" id="53407"/>
    <lineage>
        <taxon>Bacteria</taxon>
        <taxon>Pseudomonadati</taxon>
        <taxon>Pseudomonadota</taxon>
        <taxon>Gammaproteobacteria</taxon>
        <taxon>Pseudomonadales</taxon>
        <taxon>Pseudomonadaceae</taxon>
        <taxon>Pseudomonas</taxon>
    </lineage>
</organism>
<dbReference type="GO" id="GO:0017000">
    <property type="term" value="P:antibiotic biosynthetic process"/>
    <property type="evidence" value="ECO:0007669"/>
    <property type="project" value="UniProtKB-KW"/>
</dbReference>
<dbReference type="EMBL" id="JSYZ01000015">
    <property type="protein sequence ID" value="KPA89437.1"/>
    <property type="molecule type" value="Genomic_DNA"/>
</dbReference>
<comment type="cofactor">
    <cofactor evidence="1">
        <name>Fe(2+)</name>
        <dbReference type="ChEBI" id="CHEBI:29033"/>
    </cofactor>
</comment>
<evidence type="ECO:0000313" key="5">
    <source>
        <dbReference type="EMBL" id="KPA89437.1"/>
    </source>
</evidence>
<protein>
    <submittedName>
        <fullName evidence="5">Taurine catabolism dioxygenase TauD, TfdA family</fullName>
    </submittedName>
</protein>
<dbReference type="Gene3D" id="3.60.130.10">
    <property type="entry name" value="Clavaminate synthase-like"/>
    <property type="match status" value="1"/>
</dbReference>
<dbReference type="InterPro" id="IPR003819">
    <property type="entry name" value="TauD/TfdA-like"/>
</dbReference>
<dbReference type="PANTHER" id="PTHR10696">
    <property type="entry name" value="GAMMA-BUTYROBETAINE HYDROXYLASE-RELATED"/>
    <property type="match status" value="1"/>
</dbReference>
<dbReference type="Pfam" id="PF02668">
    <property type="entry name" value="TauD"/>
    <property type="match status" value="1"/>
</dbReference>
<dbReference type="RefSeq" id="WP_054063528.1">
    <property type="nucleotide sequence ID" value="NZ_JSYZ01000015.1"/>
</dbReference>
<comment type="caution">
    <text evidence="5">The sequence shown here is derived from an EMBL/GenBank/DDBJ whole genome shotgun (WGS) entry which is preliminary data.</text>
</comment>
<dbReference type="STRING" id="50340.PF66_03883"/>
<gene>
    <name evidence="5" type="ORF">PF66_03883</name>
</gene>
<dbReference type="InterPro" id="IPR042098">
    <property type="entry name" value="TauD-like_sf"/>
</dbReference>
<dbReference type="AlphaFoldDB" id="A0A0N0E2Y6"/>
<accession>A0A0N0E2Y6</accession>
<evidence type="ECO:0000313" key="6">
    <source>
        <dbReference type="Proteomes" id="UP000037931"/>
    </source>
</evidence>
<name>A0A0N0E2Y6_9PSED</name>
<dbReference type="InterPro" id="IPR050411">
    <property type="entry name" value="AlphaKG_dependent_hydroxylases"/>
</dbReference>
<feature type="domain" description="TauD/TfdA-like" evidence="4">
    <location>
        <begin position="50"/>
        <end position="301"/>
    </location>
</feature>
<dbReference type="SUPFAM" id="SSF51197">
    <property type="entry name" value="Clavaminate synthase-like"/>
    <property type="match status" value="1"/>
</dbReference>
<dbReference type="PANTHER" id="PTHR10696:SF56">
    <property type="entry name" value="TAUD_TFDA-LIKE DOMAIN-CONTAINING PROTEIN"/>
    <property type="match status" value="1"/>
</dbReference>
<reference evidence="5 6" key="1">
    <citation type="journal article" date="2015" name="PLoS ONE">
        <title>Rice-Infecting Pseudomonas Genomes Are Highly Accessorized and Harbor Multiple Putative Virulence Mechanisms to Cause Sheath Brown Rot.</title>
        <authorList>
            <person name="Quibod I.L."/>
            <person name="Grande G."/>
            <person name="Oreiro E.G."/>
            <person name="Borja F.N."/>
            <person name="Dossa G.S."/>
            <person name="Mauleon R."/>
            <person name="Cruz C.V."/>
            <person name="Oliva R."/>
        </authorList>
    </citation>
    <scope>NUCLEOTIDE SEQUENCE [LARGE SCALE GENOMIC DNA]</scope>
    <source>
        <strain evidence="5 6">IRRI 6609</strain>
    </source>
</reference>
<evidence type="ECO:0000259" key="4">
    <source>
        <dbReference type="Pfam" id="PF02668"/>
    </source>
</evidence>
<keyword evidence="2" id="KW-0560">Oxidoreductase</keyword>
<dbReference type="PATRIC" id="fig|50340.43.peg.1186"/>
<keyword evidence="5" id="KW-0223">Dioxygenase</keyword>
<evidence type="ECO:0000256" key="1">
    <source>
        <dbReference type="ARBA" id="ARBA00001954"/>
    </source>
</evidence>
<dbReference type="Proteomes" id="UP000037931">
    <property type="component" value="Unassembled WGS sequence"/>
</dbReference>
<keyword evidence="6" id="KW-1185">Reference proteome</keyword>
<evidence type="ECO:0000256" key="3">
    <source>
        <dbReference type="ARBA" id="ARBA00023194"/>
    </source>
</evidence>
<sequence>MTRTLQAWNREKLIEHSLSWIHRLDRSQVIEVDCALEYAKRRGRSPLDMTPRDFPLPTVHELLQRAVLETERGLGVFLITGFPVADKTPEQARLLAWGIGLHLGVPLVQNHAGELLVDVRDRQQPHHPTHRSHITSRSMEFHTDACDLTTLLCLRQAARGGLFRLASLRAVHDRLMRENPALCQALYQPLAFYDPTRDSASDRRFFLCPVFALEHGVFASRFYRQRNLDCERLPGAPRLGNIARAALNAVHDTACLPDMCLELELLPGDLQFLNNHLVCHARTSFTDSAQPGRQRHLLRQWHATAYSRPLPESFLPAYGNVRAQALRGGYQGCPVDETLRAFQQRLAASNGLIG</sequence>
<keyword evidence="3" id="KW-0045">Antibiotic biosynthesis</keyword>
<dbReference type="GO" id="GO:0016706">
    <property type="term" value="F:2-oxoglutarate-dependent dioxygenase activity"/>
    <property type="evidence" value="ECO:0007669"/>
    <property type="project" value="UniProtKB-ARBA"/>
</dbReference>
<proteinExistence type="predicted"/>
<dbReference type="OrthoDB" id="753054at2"/>
<evidence type="ECO:0000256" key="2">
    <source>
        <dbReference type="ARBA" id="ARBA00023002"/>
    </source>
</evidence>